<evidence type="ECO:0000256" key="1">
    <source>
        <dbReference type="SAM" id="MobiDB-lite"/>
    </source>
</evidence>
<keyword evidence="3" id="KW-1185">Reference proteome</keyword>
<protein>
    <submittedName>
        <fullName evidence="2">Uncharacterized protein</fullName>
    </submittedName>
</protein>
<feature type="region of interest" description="Disordered" evidence="1">
    <location>
        <begin position="58"/>
        <end position="90"/>
    </location>
</feature>
<evidence type="ECO:0000313" key="2">
    <source>
        <dbReference type="EMBL" id="GIF78533.1"/>
    </source>
</evidence>
<comment type="caution">
    <text evidence="2">The sequence shown here is derived from an EMBL/GenBank/DDBJ whole genome shotgun (WGS) entry which is preliminary data.</text>
</comment>
<organism evidence="2 3">
    <name type="scientific">Asanoa siamensis</name>
    <dbReference type="NCBI Taxonomy" id="926357"/>
    <lineage>
        <taxon>Bacteria</taxon>
        <taxon>Bacillati</taxon>
        <taxon>Actinomycetota</taxon>
        <taxon>Actinomycetes</taxon>
        <taxon>Micromonosporales</taxon>
        <taxon>Micromonosporaceae</taxon>
        <taxon>Asanoa</taxon>
    </lineage>
</organism>
<name>A0ABQ4D5J0_9ACTN</name>
<proteinExistence type="predicted"/>
<evidence type="ECO:0000313" key="3">
    <source>
        <dbReference type="Proteomes" id="UP000604117"/>
    </source>
</evidence>
<feature type="compositionally biased region" description="Low complexity" evidence="1">
    <location>
        <begin position="68"/>
        <end position="83"/>
    </location>
</feature>
<dbReference type="Proteomes" id="UP000604117">
    <property type="component" value="Unassembled WGS sequence"/>
</dbReference>
<gene>
    <name evidence="2" type="ORF">Asi02nite_80510</name>
</gene>
<accession>A0ABQ4D5J0</accession>
<reference evidence="2 3" key="1">
    <citation type="submission" date="2021-01" db="EMBL/GenBank/DDBJ databases">
        <title>Whole genome shotgun sequence of Asanoa siamensis NBRC 107932.</title>
        <authorList>
            <person name="Komaki H."/>
            <person name="Tamura T."/>
        </authorList>
    </citation>
    <scope>NUCLEOTIDE SEQUENCE [LARGE SCALE GENOMIC DNA]</scope>
    <source>
        <strain evidence="2 3">NBRC 107932</strain>
    </source>
</reference>
<sequence>MGGEGGGGAKFGLQVLSELCNRAAGNARWSPVGHIMLITAWHMLSNHIDYKDLGPDHFRIAQTPPNRPAASSTNSSNSATKPPQQQSADV</sequence>
<dbReference type="EMBL" id="BONE01000157">
    <property type="protein sequence ID" value="GIF78533.1"/>
    <property type="molecule type" value="Genomic_DNA"/>
</dbReference>